<organism evidence="1 2">
    <name type="scientific">Choristoneura fumiferana</name>
    <name type="common">Spruce budworm moth</name>
    <name type="synonym">Archips fumiferana</name>
    <dbReference type="NCBI Taxonomy" id="7141"/>
    <lineage>
        <taxon>Eukaryota</taxon>
        <taxon>Metazoa</taxon>
        <taxon>Ecdysozoa</taxon>
        <taxon>Arthropoda</taxon>
        <taxon>Hexapoda</taxon>
        <taxon>Insecta</taxon>
        <taxon>Pterygota</taxon>
        <taxon>Neoptera</taxon>
        <taxon>Endopterygota</taxon>
        <taxon>Lepidoptera</taxon>
        <taxon>Glossata</taxon>
        <taxon>Ditrysia</taxon>
        <taxon>Tortricoidea</taxon>
        <taxon>Tortricidae</taxon>
        <taxon>Tortricinae</taxon>
        <taxon>Choristoneura</taxon>
    </lineage>
</organism>
<dbReference type="EMBL" id="CM046105">
    <property type="protein sequence ID" value="KAI8434723.1"/>
    <property type="molecule type" value="Genomic_DNA"/>
</dbReference>
<accession>A0ACC0KEI1</accession>
<dbReference type="Proteomes" id="UP001064048">
    <property type="component" value="Chromosome 5"/>
</dbReference>
<proteinExistence type="predicted"/>
<evidence type="ECO:0000313" key="2">
    <source>
        <dbReference type="Proteomes" id="UP001064048"/>
    </source>
</evidence>
<reference evidence="1 2" key="1">
    <citation type="journal article" date="2022" name="Genome Biol. Evol.">
        <title>The Spruce Budworm Genome: Reconstructing the Evolutionary History of Antifreeze Proteins.</title>
        <authorList>
            <person name="Beliveau C."/>
            <person name="Gagne P."/>
            <person name="Picq S."/>
            <person name="Vernygora O."/>
            <person name="Keeling C.I."/>
            <person name="Pinkney K."/>
            <person name="Doucet D."/>
            <person name="Wen F."/>
            <person name="Johnston J.S."/>
            <person name="Maaroufi H."/>
            <person name="Boyle B."/>
            <person name="Laroche J."/>
            <person name="Dewar K."/>
            <person name="Juretic N."/>
            <person name="Blackburn G."/>
            <person name="Nisole A."/>
            <person name="Brunet B."/>
            <person name="Brandao M."/>
            <person name="Lumley L."/>
            <person name="Duan J."/>
            <person name="Quan G."/>
            <person name="Lucarotti C.J."/>
            <person name="Roe A.D."/>
            <person name="Sperling F.A.H."/>
            <person name="Levesque R.C."/>
            <person name="Cusson M."/>
        </authorList>
    </citation>
    <scope>NUCLEOTIDE SEQUENCE [LARGE SCALE GENOMIC DNA]</scope>
    <source>
        <strain evidence="1">Glfc:IPQL:Cfum</strain>
    </source>
</reference>
<evidence type="ECO:0000313" key="1">
    <source>
        <dbReference type="EMBL" id="KAI8434723.1"/>
    </source>
</evidence>
<name>A0ACC0KEI1_CHOFU</name>
<sequence length="563" mass="65974">MDIQNNNEFPLEIRDVEPKLAAELMKFFTGEHTGFVQVGPRGYFLPDKYKEEALNIFTMEVRPSDIFVASYPRSGTTWTQELVWMVANDLDYAKSDATPLTERYPFLEFSVFVHPIMKARFHEENSHSAEKLKLLELVSQPGTKQLAAATSQRFIKTHLPLSLLPPSLLDKGRMVYVARDPRDVAVSFYHLNRLIRTQGYNGDFKTYWNFFINDLHHWTPYFEHLKEAWEMRDHPRLLFLFYEELTKASTRLRASGSQGLLPPDKYKEEALNIFTMEVRPSDIFVASYPRSGTTWTQELVWMVANDLDYAKSDATPLTERYPFLEFSVFVHPIMKARFHEENSHSAEKLKLLELVSQPGTEQLAAATSQRFIKTHLPLSLLPPSLLDKGRMVYVARDPRDVAVSFYHLNRLIRTQGYNGDFKTYWNFFINDLHHWTPYFEHLKEAWEMRDHPRLLFLFYEELTKDLPSAIKRVAAFLDKQYSDEEIARLCDHLSINNFKNNKSVNYDVMKELGILIPGEQGFIRKGKAGGWRDYFDEEMTLQAERWIADNLRDTDFRFPHFSV</sequence>
<protein>
    <submittedName>
        <fullName evidence="1">Uncharacterized protein</fullName>
    </submittedName>
</protein>
<gene>
    <name evidence="1" type="ORF">MSG28_003244</name>
</gene>
<keyword evidence="2" id="KW-1185">Reference proteome</keyword>
<comment type="caution">
    <text evidence="1">The sequence shown here is derived from an EMBL/GenBank/DDBJ whole genome shotgun (WGS) entry which is preliminary data.</text>
</comment>